<reference evidence="1" key="1">
    <citation type="submission" date="2019-08" db="EMBL/GenBank/DDBJ databases">
        <authorList>
            <person name="Kucharzyk K."/>
            <person name="Murdoch R.W."/>
            <person name="Higgins S."/>
            <person name="Loffler F."/>
        </authorList>
    </citation>
    <scope>NUCLEOTIDE SEQUENCE</scope>
</reference>
<organism evidence="1">
    <name type="scientific">bioreactor metagenome</name>
    <dbReference type="NCBI Taxonomy" id="1076179"/>
    <lineage>
        <taxon>unclassified sequences</taxon>
        <taxon>metagenomes</taxon>
        <taxon>ecological metagenomes</taxon>
    </lineage>
</organism>
<dbReference type="AlphaFoldDB" id="A0A645JZG4"/>
<sequence>MKAVGGRYYIFAPGTGAGQFECRFHRFGAALAEGGVTQVPRRAFGQDISQPQRFDRQRRLDQAGQFTVSRLHKGIPYKIRIIAKWNRTILSNKIQITGPAIILQITAFPLGIGLVKLKGSQYISQGGVKQIISLNDHQAPPLCTDLCN</sequence>
<name>A0A645JZG4_9ZZZZ</name>
<protein>
    <submittedName>
        <fullName evidence="1">Uncharacterized protein</fullName>
    </submittedName>
</protein>
<accession>A0A645JZG4</accession>
<dbReference type="EMBL" id="VSSQ01145204">
    <property type="protein sequence ID" value="MPN64393.1"/>
    <property type="molecule type" value="Genomic_DNA"/>
</dbReference>
<gene>
    <name evidence="1" type="ORF">SDC9_212165</name>
</gene>
<comment type="caution">
    <text evidence="1">The sequence shown here is derived from an EMBL/GenBank/DDBJ whole genome shotgun (WGS) entry which is preliminary data.</text>
</comment>
<proteinExistence type="predicted"/>
<evidence type="ECO:0000313" key="1">
    <source>
        <dbReference type="EMBL" id="MPN64393.1"/>
    </source>
</evidence>